<keyword evidence="1" id="KW-1015">Disulfide bond</keyword>
<gene>
    <name evidence="4" type="ORF">AMELA_G00254710</name>
</gene>
<keyword evidence="1" id="KW-0143">Chaperone</keyword>
<dbReference type="Pfam" id="PF02953">
    <property type="entry name" value="zf-Tim10_DDP"/>
    <property type="match status" value="1"/>
</dbReference>
<dbReference type="InterPro" id="IPR004217">
    <property type="entry name" value="Tim10-like"/>
</dbReference>
<proteinExistence type="inferred from homology"/>
<dbReference type="Proteomes" id="UP000593565">
    <property type="component" value="Unassembled WGS sequence"/>
</dbReference>
<keyword evidence="1" id="KW-0653">Protein transport</keyword>
<keyword evidence="1" id="KW-0811">Translocation</keyword>
<feature type="chain" id="PRO_5029829400" description="Mitochondrial import inner membrane translocase subunit" evidence="2">
    <location>
        <begin position="17"/>
        <end position="142"/>
    </location>
</feature>
<comment type="function">
    <text evidence="1">Mitochondrial intermembrane chaperone that participates in the import and insertion of some multi-pass transmembrane proteins into the mitochondrial inner membrane. Also required for the transfer of beta-barrel precursors from the TOM complex to the sorting and assembly machinery (SAM complex) of the outer membrane. Acts as a chaperone-like protein that protects the hydrophobic precursors from aggregation and guide them through the mitochondrial intermembrane space.</text>
</comment>
<comment type="caution">
    <text evidence="4">The sequence shown here is derived from an EMBL/GenBank/DDBJ whole genome shotgun (WGS) entry which is preliminary data.</text>
</comment>
<keyword evidence="2" id="KW-0732">Signal</keyword>
<keyword evidence="5" id="KW-1185">Reference proteome</keyword>
<evidence type="ECO:0000313" key="5">
    <source>
        <dbReference type="Proteomes" id="UP000593565"/>
    </source>
</evidence>
<dbReference type="Gene3D" id="1.10.287.810">
    <property type="entry name" value="Mitochondrial import inner membrane translocase subunit tim13 like domains"/>
    <property type="match status" value="1"/>
</dbReference>
<name>A0A7J5ZQZ4_AMEME</name>
<comment type="domain">
    <text evidence="1">The twin CX3C motif contains 4 conserved Cys residues that form 2 disulfide bonds in the mitochondrial intermembrane space.</text>
</comment>
<feature type="signal peptide" evidence="2">
    <location>
        <begin position="1"/>
        <end position="16"/>
    </location>
</feature>
<evidence type="ECO:0000256" key="2">
    <source>
        <dbReference type="SAM" id="SignalP"/>
    </source>
</evidence>
<dbReference type="AlphaFoldDB" id="A0A7J5ZQZ4"/>
<reference evidence="4 5" key="1">
    <citation type="submission" date="2020-02" db="EMBL/GenBank/DDBJ databases">
        <title>A chromosome-scale genome assembly of the black bullhead catfish (Ameiurus melas).</title>
        <authorList>
            <person name="Wen M."/>
            <person name="Zham M."/>
            <person name="Cabau C."/>
            <person name="Klopp C."/>
            <person name="Donnadieu C."/>
            <person name="Roques C."/>
            <person name="Bouchez O."/>
            <person name="Lampietro C."/>
            <person name="Jouanno E."/>
            <person name="Herpin A."/>
            <person name="Louis A."/>
            <person name="Berthelot C."/>
            <person name="Parey E."/>
            <person name="Roest-Crollius H."/>
            <person name="Braasch I."/>
            <person name="Postlethwait J."/>
            <person name="Robinson-Rechavi M."/>
            <person name="Echchiki A."/>
            <person name="Begum T."/>
            <person name="Montfort J."/>
            <person name="Schartl M."/>
            <person name="Bobe J."/>
            <person name="Guiguen Y."/>
        </authorList>
    </citation>
    <scope>NUCLEOTIDE SEQUENCE [LARGE SCALE GENOMIC DNA]</scope>
    <source>
        <strain evidence="4">M_S1</strain>
        <tissue evidence="4">Blood</tissue>
    </source>
</reference>
<comment type="similarity">
    <text evidence="1">Belongs to the small Tim family.</text>
</comment>
<dbReference type="SUPFAM" id="SSF144122">
    <property type="entry name" value="Tim10-like"/>
    <property type="match status" value="1"/>
</dbReference>
<organism evidence="4 5">
    <name type="scientific">Ameiurus melas</name>
    <name type="common">Black bullhead</name>
    <name type="synonym">Silurus melas</name>
    <dbReference type="NCBI Taxonomy" id="219545"/>
    <lineage>
        <taxon>Eukaryota</taxon>
        <taxon>Metazoa</taxon>
        <taxon>Chordata</taxon>
        <taxon>Craniata</taxon>
        <taxon>Vertebrata</taxon>
        <taxon>Euteleostomi</taxon>
        <taxon>Actinopterygii</taxon>
        <taxon>Neopterygii</taxon>
        <taxon>Teleostei</taxon>
        <taxon>Ostariophysi</taxon>
        <taxon>Siluriformes</taxon>
        <taxon>Ictaluridae</taxon>
        <taxon>Ameiurus</taxon>
    </lineage>
</organism>
<keyword evidence="1" id="KW-0999">Mitochondrion inner membrane</keyword>
<protein>
    <recommendedName>
        <fullName evidence="1">Mitochondrial import inner membrane translocase subunit</fullName>
    </recommendedName>
</protein>
<comment type="subcellular location">
    <subcellularLocation>
        <location evidence="1">Mitochondrion inner membrane</location>
        <topology evidence="1">Peripheral membrane protein</topology>
        <orientation evidence="1">Intermembrane side</orientation>
    </subcellularLocation>
</comment>
<dbReference type="InterPro" id="IPR035427">
    <property type="entry name" value="Tim10-like_dom_sf"/>
</dbReference>
<dbReference type="EMBL" id="JAAGNN010000024">
    <property type="protein sequence ID" value="KAF4073074.1"/>
    <property type="molecule type" value="Genomic_DNA"/>
</dbReference>
<sequence>MFFFPLCCHLSFGVTSYPPGCGSLSRLHAALSLLCPFEVTIKYRTVVIMADFSSFDMPSSGSSENTDTAELQRLIAVEQQKAQFQAQVHNFTDVCWDKCIEKPSSKLDSRTEACLVSCVERFIDTTLAITNRFTQMVQKGTH</sequence>
<comment type="subunit">
    <text evidence="1">Heterohexamer.</text>
</comment>
<dbReference type="GO" id="GO:0015031">
    <property type="term" value="P:protein transport"/>
    <property type="evidence" value="ECO:0007669"/>
    <property type="project" value="UniProtKB-KW"/>
</dbReference>
<dbReference type="GO" id="GO:0005743">
    <property type="term" value="C:mitochondrial inner membrane"/>
    <property type="evidence" value="ECO:0007669"/>
    <property type="project" value="UniProtKB-SubCell"/>
</dbReference>
<keyword evidence="1" id="KW-0496">Mitochondrion</keyword>
<keyword evidence="1" id="KW-0813">Transport</keyword>
<evidence type="ECO:0000259" key="3">
    <source>
        <dbReference type="Pfam" id="PF02953"/>
    </source>
</evidence>
<evidence type="ECO:0000256" key="1">
    <source>
        <dbReference type="RuleBase" id="RU367043"/>
    </source>
</evidence>
<keyword evidence="1" id="KW-0472">Membrane</keyword>
<accession>A0A7J5ZQZ4</accession>
<feature type="domain" description="Tim10-like" evidence="3">
    <location>
        <begin position="75"/>
        <end position="135"/>
    </location>
</feature>
<evidence type="ECO:0000313" key="4">
    <source>
        <dbReference type="EMBL" id="KAF4073074.1"/>
    </source>
</evidence>